<keyword evidence="8 9" id="KW-0807">Transducer</keyword>
<dbReference type="PANTHER" id="PTHR24229:SF40">
    <property type="entry name" value="ALLATOSTATIN C RECEPTOR 1-RELATED"/>
    <property type="match status" value="1"/>
</dbReference>
<dbReference type="Pfam" id="PF00001">
    <property type="entry name" value="7tm_1"/>
    <property type="match status" value="1"/>
</dbReference>
<evidence type="ECO:0000313" key="12">
    <source>
        <dbReference type="Proteomes" id="UP000887574"/>
    </source>
</evidence>
<comment type="subcellular location">
    <subcellularLocation>
        <location evidence="1">Cell membrane</location>
        <topology evidence="1">Multi-pass membrane protein</topology>
    </subcellularLocation>
</comment>
<dbReference type="SUPFAM" id="SSF81321">
    <property type="entry name" value="Family A G protein-coupled receptor-like"/>
    <property type="match status" value="1"/>
</dbReference>
<organism evidence="12 13">
    <name type="scientific">Ditylenchus dipsaci</name>
    <dbReference type="NCBI Taxonomy" id="166011"/>
    <lineage>
        <taxon>Eukaryota</taxon>
        <taxon>Metazoa</taxon>
        <taxon>Ecdysozoa</taxon>
        <taxon>Nematoda</taxon>
        <taxon>Chromadorea</taxon>
        <taxon>Rhabditida</taxon>
        <taxon>Tylenchina</taxon>
        <taxon>Tylenchomorpha</taxon>
        <taxon>Sphaerularioidea</taxon>
        <taxon>Anguinidae</taxon>
        <taxon>Anguininae</taxon>
        <taxon>Ditylenchus</taxon>
    </lineage>
</organism>
<feature type="transmembrane region" description="Helical" evidence="10">
    <location>
        <begin position="140"/>
        <end position="161"/>
    </location>
</feature>
<evidence type="ECO:0000313" key="13">
    <source>
        <dbReference type="WBParaSite" id="jg21381"/>
    </source>
</evidence>
<dbReference type="PROSITE" id="PS00237">
    <property type="entry name" value="G_PROTEIN_RECEP_F1_1"/>
    <property type="match status" value="1"/>
</dbReference>
<dbReference type="Gene3D" id="1.20.1070.10">
    <property type="entry name" value="Rhodopsin 7-helix transmembrane proteins"/>
    <property type="match status" value="1"/>
</dbReference>
<keyword evidence="6 10" id="KW-0472">Membrane</keyword>
<evidence type="ECO:0000256" key="1">
    <source>
        <dbReference type="ARBA" id="ARBA00004651"/>
    </source>
</evidence>
<dbReference type="Proteomes" id="UP000887574">
    <property type="component" value="Unplaced"/>
</dbReference>
<evidence type="ECO:0000256" key="6">
    <source>
        <dbReference type="ARBA" id="ARBA00023136"/>
    </source>
</evidence>
<feature type="transmembrane region" description="Helical" evidence="10">
    <location>
        <begin position="81"/>
        <end position="104"/>
    </location>
</feature>
<dbReference type="GO" id="GO:0005886">
    <property type="term" value="C:plasma membrane"/>
    <property type="evidence" value="ECO:0007669"/>
    <property type="project" value="UniProtKB-SubCell"/>
</dbReference>
<evidence type="ECO:0000256" key="9">
    <source>
        <dbReference type="RuleBase" id="RU000688"/>
    </source>
</evidence>
<dbReference type="AlphaFoldDB" id="A0A915DNZ5"/>
<keyword evidence="3 9" id="KW-0812">Transmembrane</keyword>
<keyword evidence="2" id="KW-1003">Cell membrane</keyword>
<protein>
    <submittedName>
        <fullName evidence="13">G-protein coupled receptors family 1 profile domain-containing protein</fullName>
    </submittedName>
</protein>
<evidence type="ECO:0000256" key="10">
    <source>
        <dbReference type="SAM" id="Phobius"/>
    </source>
</evidence>
<evidence type="ECO:0000256" key="5">
    <source>
        <dbReference type="ARBA" id="ARBA00023040"/>
    </source>
</evidence>
<accession>A0A915DNZ5</accession>
<evidence type="ECO:0000256" key="3">
    <source>
        <dbReference type="ARBA" id="ARBA00022692"/>
    </source>
</evidence>
<sequence length="261" mass="29832">MDNFTANTGQSDEDYENFIEDEQRTRRNIKLIFCIIYALLFILGTVGNGFVIVMICNVMSVISRNKMKVIRKISVSSTNHVFIYVLALSIWIFGQLMCKIYWFGESVNKLLSSFLMTVLSWDRFLAVCSPIKCFRMRSNSVALTVVVSISVIATLLLYPVLKESAVVKVNKMSGLRLSENSFDLQESDEYGLTIQKCIFDTPTSFLCSTLYGWLHCSCLIDHLFYLKVILRLRSNAMSVRKYSDSHTSQISNARFYKVTKG</sequence>
<dbReference type="GO" id="GO:0004930">
    <property type="term" value="F:G protein-coupled receptor activity"/>
    <property type="evidence" value="ECO:0007669"/>
    <property type="project" value="UniProtKB-KW"/>
</dbReference>
<dbReference type="InterPro" id="IPR000276">
    <property type="entry name" value="GPCR_Rhodpsn"/>
</dbReference>
<evidence type="ECO:0000256" key="7">
    <source>
        <dbReference type="ARBA" id="ARBA00023170"/>
    </source>
</evidence>
<dbReference type="GO" id="GO:0043005">
    <property type="term" value="C:neuron projection"/>
    <property type="evidence" value="ECO:0007669"/>
    <property type="project" value="TreeGrafter"/>
</dbReference>
<evidence type="ECO:0000256" key="2">
    <source>
        <dbReference type="ARBA" id="ARBA00022475"/>
    </source>
</evidence>
<comment type="similarity">
    <text evidence="9">Belongs to the G-protein coupled receptor 1 family.</text>
</comment>
<feature type="transmembrane region" description="Helical" evidence="10">
    <location>
        <begin position="35"/>
        <end position="60"/>
    </location>
</feature>
<dbReference type="WBParaSite" id="jg21381">
    <property type="protein sequence ID" value="jg21381"/>
    <property type="gene ID" value="jg21381"/>
</dbReference>
<evidence type="ECO:0000256" key="4">
    <source>
        <dbReference type="ARBA" id="ARBA00022989"/>
    </source>
</evidence>
<keyword evidence="7 9" id="KW-0675">Receptor</keyword>
<evidence type="ECO:0000256" key="8">
    <source>
        <dbReference type="ARBA" id="ARBA00023224"/>
    </source>
</evidence>
<proteinExistence type="inferred from homology"/>
<name>A0A915DNZ5_9BILA</name>
<dbReference type="PANTHER" id="PTHR24229">
    <property type="entry name" value="NEUROPEPTIDES RECEPTOR"/>
    <property type="match status" value="1"/>
</dbReference>
<reference evidence="13" key="1">
    <citation type="submission" date="2022-11" db="UniProtKB">
        <authorList>
            <consortium name="WormBaseParasite"/>
        </authorList>
    </citation>
    <scope>IDENTIFICATION</scope>
</reference>
<keyword evidence="4 10" id="KW-1133">Transmembrane helix</keyword>
<dbReference type="InterPro" id="IPR017452">
    <property type="entry name" value="GPCR_Rhodpsn_7TM"/>
</dbReference>
<evidence type="ECO:0000259" key="11">
    <source>
        <dbReference type="PROSITE" id="PS50262"/>
    </source>
</evidence>
<dbReference type="GO" id="GO:0042277">
    <property type="term" value="F:peptide binding"/>
    <property type="evidence" value="ECO:0007669"/>
    <property type="project" value="TreeGrafter"/>
</dbReference>
<dbReference type="PRINTS" id="PR00237">
    <property type="entry name" value="GPCRRHODOPSN"/>
</dbReference>
<keyword evidence="12" id="KW-1185">Reference proteome</keyword>
<feature type="domain" description="G-protein coupled receptors family 1 profile" evidence="11">
    <location>
        <begin position="27"/>
        <end position="261"/>
    </location>
</feature>
<keyword evidence="5 9" id="KW-0297">G-protein coupled receptor</keyword>
<dbReference type="PROSITE" id="PS50262">
    <property type="entry name" value="G_PROTEIN_RECEP_F1_2"/>
    <property type="match status" value="1"/>
</dbReference>
<feature type="transmembrane region" description="Helical" evidence="10">
    <location>
        <begin position="210"/>
        <end position="230"/>
    </location>
</feature>